<dbReference type="EMBL" id="FRBK01000005">
    <property type="protein sequence ID" value="SHL58061.1"/>
    <property type="molecule type" value="Genomic_DNA"/>
</dbReference>
<sequence>MTQLQGLSPIAPYGTRPVAYPAKTFLRRNVGGGDALKRRGGTDAHVSCAPGAYGSRTAVRPVRAPPPALAPRSP</sequence>
<dbReference type="AlphaFoldDB" id="A0A9X8MRW6"/>
<gene>
    <name evidence="2" type="ORF">SAMN05216268_105136</name>
</gene>
<feature type="region of interest" description="Disordered" evidence="1">
    <location>
        <begin position="33"/>
        <end position="74"/>
    </location>
</feature>
<name>A0A9X8MRW6_9ACTN</name>
<protein>
    <submittedName>
        <fullName evidence="2">Uncharacterized protein</fullName>
    </submittedName>
</protein>
<comment type="caution">
    <text evidence="2">The sequence shown here is derived from an EMBL/GenBank/DDBJ whole genome shotgun (WGS) entry which is preliminary data.</text>
</comment>
<evidence type="ECO:0000256" key="1">
    <source>
        <dbReference type="SAM" id="MobiDB-lite"/>
    </source>
</evidence>
<dbReference type="Proteomes" id="UP000184388">
    <property type="component" value="Unassembled WGS sequence"/>
</dbReference>
<evidence type="ECO:0000313" key="3">
    <source>
        <dbReference type="Proteomes" id="UP000184388"/>
    </source>
</evidence>
<feature type="compositionally biased region" description="Pro residues" evidence="1">
    <location>
        <begin position="63"/>
        <end position="74"/>
    </location>
</feature>
<reference evidence="3" key="1">
    <citation type="submission" date="2016-11" db="EMBL/GenBank/DDBJ databases">
        <authorList>
            <person name="Jaros S."/>
            <person name="Januszkiewicz K."/>
            <person name="Wedrychowicz H."/>
        </authorList>
    </citation>
    <scope>NUCLEOTIDE SEQUENCE [LARGE SCALE GENOMIC DNA]</scope>
    <source>
        <strain evidence="3">CGMCC 4.3555</strain>
    </source>
</reference>
<evidence type="ECO:0000313" key="2">
    <source>
        <dbReference type="EMBL" id="SHL58061.1"/>
    </source>
</evidence>
<organism evidence="2 3">
    <name type="scientific">Streptomyces yunnanensis</name>
    <dbReference type="NCBI Taxonomy" id="156453"/>
    <lineage>
        <taxon>Bacteria</taxon>
        <taxon>Bacillati</taxon>
        <taxon>Actinomycetota</taxon>
        <taxon>Actinomycetes</taxon>
        <taxon>Kitasatosporales</taxon>
        <taxon>Streptomycetaceae</taxon>
        <taxon>Streptomyces</taxon>
    </lineage>
</organism>
<accession>A0A9X8MRW6</accession>
<proteinExistence type="predicted"/>